<organism evidence="9 10">
    <name type="scientific">Martelella radicis</name>
    <dbReference type="NCBI Taxonomy" id="1397476"/>
    <lineage>
        <taxon>Bacteria</taxon>
        <taxon>Pseudomonadati</taxon>
        <taxon>Pseudomonadota</taxon>
        <taxon>Alphaproteobacteria</taxon>
        <taxon>Hyphomicrobiales</taxon>
        <taxon>Aurantimonadaceae</taxon>
        <taxon>Martelella</taxon>
    </lineage>
</organism>
<comment type="caution">
    <text evidence="9">The sequence shown here is derived from an EMBL/GenBank/DDBJ whole genome shotgun (WGS) entry which is preliminary data.</text>
</comment>
<keyword evidence="6 9" id="KW-0456">Lyase</keyword>
<evidence type="ECO:0000256" key="2">
    <source>
        <dbReference type="ARBA" id="ARBA00001937"/>
    </source>
</evidence>
<evidence type="ECO:0000313" key="9">
    <source>
        <dbReference type="EMBL" id="MBB4123305.1"/>
    </source>
</evidence>
<dbReference type="Gene3D" id="3.90.25.10">
    <property type="entry name" value="UDP-galactose 4-epimerase, domain 1"/>
    <property type="match status" value="1"/>
</dbReference>
<keyword evidence="5" id="KW-0536">Nodulation</keyword>
<evidence type="ECO:0000256" key="3">
    <source>
        <dbReference type="ARBA" id="ARBA00009263"/>
    </source>
</evidence>
<dbReference type="InterPro" id="IPR006368">
    <property type="entry name" value="GDP_Man_deHydtase"/>
</dbReference>
<dbReference type="AlphaFoldDB" id="A0A7W6KNU7"/>
<evidence type="ECO:0000256" key="4">
    <source>
        <dbReference type="ARBA" id="ARBA00011989"/>
    </source>
</evidence>
<dbReference type="Gene3D" id="3.40.50.720">
    <property type="entry name" value="NAD(P)-binding Rossmann-like Domain"/>
    <property type="match status" value="1"/>
</dbReference>
<comment type="function">
    <text evidence="7">Catalyzes the conversion of GDP-D-mannose to GDP-4-dehydro-6-deoxy-D-mannose.</text>
</comment>
<dbReference type="GO" id="GO:0008446">
    <property type="term" value="F:GDP-mannose 4,6-dehydratase activity"/>
    <property type="evidence" value="ECO:0007669"/>
    <property type="project" value="UniProtKB-EC"/>
</dbReference>
<keyword evidence="10" id="KW-1185">Reference proteome</keyword>
<dbReference type="CDD" id="cd05260">
    <property type="entry name" value="GDP_MD_SDR_e"/>
    <property type="match status" value="1"/>
</dbReference>
<evidence type="ECO:0000256" key="5">
    <source>
        <dbReference type="ARBA" id="ARBA00022458"/>
    </source>
</evidence>
<dbReference type="EC" id="4.2.1.47" evidence="4"/>
<dbReference type="GO" id="GO:0042351">
    <property type="term" value="P:'de novo' GDP-L-fucose biosynthetic process"/>
    <property type="evidence" value="ECO:0007669"/>
    <property type="project" value="TreeGrafter"/>
</dbReference>
<proteinExistence type="inferred from homology"/>
<dbReference type="PANTHER" id="PTHR43715:SF1">
    <property type="entry name" value="GDP-MANNOSE 4,6 DEHYDRATASE"/>
    <property type="match status" value="1"/>
</dbReference>
<dbReference type="InterPro" id="IPR016040">
    <property type="entry name" value="NAD(P)-bd_dom"/>
</dbReference>
<accession>A0A7W6KNU7</accession>
<protein>
    <recommendedName>
        <fullName evidence="4">GDP-mannose 4,6-dehydratase</fullName>
        <ecNumber evidence="4">4.2.1.47</ecNumber>
    </recommendedName>
</protein>
<comment type="catalytic activity">
    <reaction evidence="1">
        <text>GDP-alpha-D-mannose = GDP-4-dehydro-alpha-D-rhamnose + H2O</text>
        <dbReference type="Rhea" id="RHEA:23820"/>
        <dbReference type="ChEBI" id="CHEBI:15377"/>
        <dbReference type="ChEBI" id="CHEBI:57527"/>
        <dbReference type="ChEBI" id="CHEBI:57964"/>
        <dbReference type="EC" id="4.2.1.47"/>
    </reaction>
</comment>
<comment type="similarity">
    <text evidence="3">Belongs to the NAD(P)-dependent epimerase/dehydratase family. GDP-mannose 4,6-dehydratase subfamily.</text>
</comment>
<dbReference type="SUPFAM" id="SSF51735">
    <property type="entry name" value="NAD(P)-binding Rossmann-fold domains"/>
    <property type="match status" value="1"/>
</dbReference>
<evidence type="ECO:0000256" key="6">
    <source>
        <dbReference type="ARBA" id="ARBA00023239"/>
    </source>
</evidence>
<evidence type="ECO:0000313" key="10">
    <source>
        <dbReference type="Proteomes" id="UP000530571"/>
    </source>
</evidence>
<dbReference type="PANTHER" id="PTHR43715">
    <property type="entry name" value="GDP-MANNOSE 4,6-DEHYDRATASE"/>
    <property type="match status" value="1"/>
</dbReference>
<reference evidence="9 10" key="1">
    <citation type="submission" date="2020-08" db="EMBL/GenBank/DDBJ databases">
        <title>Genomic Encyclopedia of Type Strains, Phase IV (KMG-IV): sequencing the most valuable type-strain genomes for metagenomic binning, comparative biology and taxonomic classification.</title>
        <authorList>
            <person name="Goeker M."/>
        </authorList>
    </citation>
    <scope>NUCLEOTIDE SEQUENCE [LARGE SCALE GENOMIC DNA]</scope>
    <source>
        <strain evidence="9 10">DSM 28101</strain>
    </source>
</reference>
<dbReference type="RefSeq" id="WP_183488141.1">
    <property type="nucleotide sequence ID" value="NZ_JACIDZ010000011.1"/>
</dbReference>
<dbReference type="Pfam" id="PF16363">
    <property type="entry name" value="GDP_Man_Dehyd"/>
    <property type="match status" value="1"/>
</dbReference>
<dbReference type="FunFam" id="3.40.50.720:FF:000924">
    <property type="entry name" value="GDP-mannose 4,6 dehydratase"/>
    <property type="match status" value="1"/>
</dbReference>
<gene>
    <name evidence="9" type="ORF">GGR30_003248</name>
</gene>
<sequence>MKRALITGITGQDGSYLAELLLDKGYEVYGFARPESWYRANCATHLAGKIKMLLGDIAEGLDVSNAICDSMPDEIYNLASQSRPGESWSRAAETLQVNGLAAVRLFEAVRHNRPTARIYHASSSEMFGRPSKAPQDEDTAFSPVNPYAATKVYAHNMASIYRSSYGLYIACGILFNHESERRPLHFLTQKVAYGAACAALGVTDSPDRNERGRPIVEQGRLALGNLQVARDWGYAPDFVRAMWMILQQPEPADFVIGTGRLHTLEDLCGYAYECVDCDWRESVFSDPELVRPLETAHVLADASKAENDLGWRPTVSFQEMVRLMVEAQIKRLKPLMTR</sequence>
<evidence type="ECO:0000259" key="8">
    <source>
        <dbReference type="Pfam" id="PF16363"/>
    </source>
</evidence>
<dbReference type="Proteomes" id="UP000530571">
    <property type="component" value="Unassembled WGS sequence"/>
</dbReference>
<dbReference type="InterPro" id="IPR036291">
    <property type="entry name" value="NAD(P)-bd_dom_sf"/>
</dbReference>
<comment type="cofactor">
    <cofactor evidence="2">
        <name>NADP(+)</name>
        <dbReference type="ChEBI" id="CHEBI:58349"/>
    </cofactor>
</comment>
<name>A0A7W6KNU7_9HYPH</name>
<dbReference type="EMBL" id="JACIDZ010000011">
    <property type="protein sequence ID" value="MBB4123305.1"/>
    <property type="molecule type" value="Genomic_DNA"/>
</dbReference>
<evidence type="ECO:0000256" key="7">
    <source>
        <dbReference type="ARBA" id="ARBA00059383"/>
    </source>
</evidence>
<evidence type="ECO:0000256" key="1">
    <source>
        <dbReference type="ARBA" id="ARBA00000188"/>
    </source>
</evidence>
<feature type="domain" description="NAD(P)-binding" evidence="8">
    <location>
        <begin position="5"/>
        <end position="324"/>
    </location>
</feature>